<evidence type="ECO:0000256" key="1">
    <source>
        <dbReference type="SAM" id="Phobius"/>
    </source>
</evidence>
<reference evidence="2" key="2">
    <citation type="submission" date="2021-02" db="EMBL/GenBank/DDBJ databases">
        <authorList>
            <person name="Kimball J.A."/>
            <person name="Haas M.W."/>
            <person name="Macchietto M."/>
            <person name="Kono T."/>
            <person name="Duquette J."/>
            <person name="Shao M."/>
        </authorList>
    </citation>
    <scope>NUCLEOTIDE SEQUENCE</scope>
    <source>
        <tissue evidence="2">Fresh leaf tissue</tissue>
    </source>
</reference>
<dbReference type="EMBL" id="JAAALK010000287">
    <property type="protein sequence ID" value="KAG8059167.1"/>
    <property type="molecule type" value="Genomic_DNA"/>
</dbReference>
<organism evidence="2 3">
    <name type="scientific">Zizania palustris</name>
    <name type="common">Northern wild rice</name>
    <dbReference type="NCBI Taxonomy" id="103762"/>
    <lineage>
        <taxon>Eukaryota</taxon>
        <taxon>Viridiplantae</taxon>
        <taxon>Streptophyta</taxon>
        <taxon>Embryophyta</taxon>
        <taxon>Tracheophyta</taxon>
        <taxon>Spermatophyta</taxon>
        <taxon>Magnoliopsida</taxon>
        <taxon>Liliopsida</taxon>
        <taxon>Poales</taxon>
        <taxon>Poaceae</taxon>
        <taxon>BOP clade</taxon>
        <taxon>Oryzoideae</taxon>
        <taxon>Oryzeae</taxon>
        <taxon>Zizaniinae</taxon>
        <taxon>Zizania</taxon>
    </lineage>
</organism>
<gene>
    <name evidence="2" type="ORF">GUJ93_ZPchr0002g26040</name>
</gene>
<dbReference type="Proteomes" id="UP000729402">
    <property type="component" value="Unassembled WGS sequence"/>
</dbReference>
<evidence type="ECO:0000313" key="3">
    <source>
        <dbReference type="Proteomes" id="UP000729402"/>
    </source>
</evidence>
<comment type="caution">
    <text evidence="2">The sequence shown here is derived from an EMBL/GenBank/DDBJ whole genome shotgun (WGS) entry which is preliminary data.</text>
</comment>
<keyword evidence="1" id="KW-1133">Transmembrane helix</keyword>
<evidence type="ECO:0000313" key="2">
    <source>
        <dbReference type="EMBL" id="KAG8059167.1"/>
    </source>
</evidence>
<keyword evidence="1" id="KW-0472">Membrane</keyword>
<dbReference type="AlphaFoldDB" id="A0A8J5SA75"/>
<accession>A0A8J5SA75</accession>
<proteinExistence type="predicted"/>
<name>A0A8J5SA75_ZIZPA</name>
<keyword evidence="1" id="KW-0812">Transmembrane</keyword>
<reference evidence="2" key="1">
    <citation type="journal article" date="2021" name="bioRxiv">
        <title>Whole Genome Assembly and Annotation of Northern Wild Rice, Zizania palustris L., Supports a Whole Genome Duplication in the Zizania Genus.</title>
        <authorList>
            <person name="Haas M."/>
            <person name="Kono T."/>
            <person name="Macchietto M."/>
            <person name="Millas R."/>
            <person name="McGilp L."/>
            <person name="Shao M."/>
            <person name="Duquette J."/>
            <person name="Hirsch C.N."/>
            <person name="Kimball J."/>
        </authorList>
    </citation>
    <scope>NUCLEOTIDE SEQUENCE</scope>
    <source>
        <tissue evidence="2">Fresh leaf tissue</tissue>
    </source>
</reference>
<sequence length="150" mass="16255">MAGGSRAGRESRGRRKDTIRVEDSELCKEIGRGVGAIVSPRSAGLSTRSSPQGLYSLNHGVELSLEISGFLLVFLVLVTGNGLGILLAGWLQRLWSTGTTTWMDMILRSFGITALELAHVHAPFSKFPPKKLLEKAHPQILEVSQHAVPI</sequence>
<protein>
    <submittedName>
        <fullName evidence="2">Uncharacterized protein</fullName>
    </submittedName>
</protein>
<feature type="transmembrane region" description="Helical" evidence="1">
    <location>
        <begin position="67"/>
        <end position="91"/>
    </location>
</feature>
<keyword evidence="3" id="KW-1185">Reference proteome</keyword>